<proteinExistence type="predicted"/>
<evidence type="ECO:0000313" key="2">
    <source>
        <dbReference type="EMBL" id="ROP35573.1"/>
    </source>
</evidence>
<keyword evidence="1" id="KW-0472">Membrane</keyword>
<gene>
    <name evidence="2" type="ORF">EDD40_0807</name>
</gene>
<keyword evidence="1" id="KW-1133">Transmembrane helix</keyword>
<evidence type="ECO:0000256" key="1">
    <source>
        <dbReference type="SAM" id="Phobius"/>
    </source>
</evidence>
<name>A0A3N1GZ16_9PSEU</name>
<reference evidence="2 3" key="1">
    <citation type="submission" date="2018-11" db="EMBL/GenBank/DDBJ databases">
        <title>Sequencing the genomes of 1000 actinobacteria strains.</title>
        <authorList>
            <person name="Klenk H.-P."/>
        </authorList>
    </citation>
    <scope>NUCLEOTIDE SEQUENCE [LARGE SCALE GENOMIC DNA]</scope>
    <source>
        <strain evidence="2 3">DSM 44231</strain>
    </source>
</reference>
<dbReference type="EMBL" id="RJKM01000001">
    <property type="protein sequence ID" value="ROP35573.1"/>
    <property type="molecule type" value="Genomic_DNA"/>
</dbReference>
<accession>A0A3N1GZ16</accession>
<protein>
    <submittedName>
        <fullName evidence="2">Uncharacterized protein</fullName>
    </submittedName>
</protein>
<sequence>MRVPFGVHDSVRAEFERRWSRARPSLLLGFLAPPAVSLVVALATRWSGLVVPGCALLVIGVVTPVLFLARRVYVHRPGWWAGLVLYAGAAQAIGIGALTRNALPALPAVAATAVAAVLVTRAKAVLLDAAGGAIAGTTLGVRSASRQVRNATGHLVLAHANFDGDSLRWHVGTGPSTPDVSGGELPLREITDVRVAGTRDAPGGEVVVVAATAGPPVELVVGRPHDFATLLDRRLALLRQPGWS</sequence>
<feature type="transmembrane region" description="Helical" evidence="1">
    <location>
        <begin position="25"/>
        <end position="43"/>
    </location>
</feature>
<evidence type="ECO:0000313" key="3">
    <source>
        <dbReference type="Proteomes" id="UP000268727"/>
    </source>
</evidence>
<keyword evidence="1" id="KW-0812">Transmembrane</keyword>
<dbReference type="RefSeq" id="WP_123741696.1">
    <property type="nucleotide sequence ID" value="NZ_RJKM01000001.1"/>
</dbReference>
<dbReference type="OrthoDB" id="3690366at2"/>
<comment type="caution">
    <text evidence="2">The sequence shown here is derived from an EMBL/GenBank/DDBJ whole genome shotgun (WGS) entry which is preliminary data.</text>
</comment>
<dbReference type="AlphaFoldDB" id="A0A3N1GZ16"/>
<feature type="transmembrane region" description="Helical" evidence="1">
    <location>
        <begin position="49"/>
        <end position="68"/>
    </location>
</feature>
<organism evidence="2 3">
    <name type="scientific">Saccharothrix texasensis</name>
    <dbReference type="NCBI Taxonomy" id="103734"/>
    <lineage>
        <taxon>Bacteria</taxon>
        <taxon>Bacillati</taxon>
        <taxon>Actinomycetota</taxon>
        <taxon>Actinomycetes</taxon>
        <taxon>Pseudonocardiales</taxon>
        <taxon>Pseudonocardiaceae</taxon>
        <taxon>Saccharothrix</taxon>
    </lineage>
</organism>
<keyword evidence="3" id="KW-1185">Reference proteome</keyword>
<dbReference type="Proteomes" id="UP000268727">
    <property type="component" value="Unassembled WGS sequence"/>
</dbReference>
<feature type="transmembrane region" description="Helical" evidence="1">
    <location>
        <begin position="80"/>
        <end position="99"/>
    </location>
</feature>